<dbReference type="InterPro" id="IPR000719">
    <property type="entry name" value="Prot_kinase_dom"/>
</dbReference>
<feature type="compositionally biased region" description="Low complexity" evidence="1">
    <location>
        <begin position="116"/>
        <end position="126"/>
    </location>
</feature>
<dbReference type="AlphaFoldDB" id="A0A6A5YL60"/>
<dbReference type="PROSITE" id="PS50011">
    <property type="entry name" value="PROTEIN_KINASE_DOM"/>
    <property type="match status" value="1"/>
</dbReference>
<feature type="region of interest" description="Disordered" evidence="1">
    <location>
        <begin position="98"/>
        <end position="164"/>
    </location>
</feature>
<keyword evidence="3" id="KW-0418">Kinase</keyword>
<feature type="compositionally biased region" description="Basic residues" evidence="1">
    <location>
        <begin position="153"/>
        <end position="164"/>
    </location>
</feature>
<name>A0A6A5YL60_9PLEO</name>
<dbReference type="InterPro" id="IPR008271">
    <property type="entry name" value="Ser/Thr_kinase_AS"/>
</dbReference>
<protein>
    <submittedName>
        <fullName evidence="3">Kinase-like domain-containing protein</fullName>
    </submittedName>
</protein>
<dbReference type="PROSITE" id="PS00108">
    <property type="entry name" value="PROTEIN_KINASE_ST"/>
    <property type="match status" value="1"/>
</dbReference>
<evidence type="ECO:0000313" key="4">
    <source>
        <dbReference type="Proteomes" id="UP000799770"/>
    </source>
</evidence>
<dbReference type="GO" id="GO:0005524">
    <property type="term" value="F:ATP binding"/>
    <property type="evidence" value="ECO:0007669"/>
    <property type="project" value="InterPro"/>
</dbReference>
<dbReference type="Pfam" id="PF00069">
    <property type="entry name" value="Pkinase"/>
    <property type="match status" value="1"/>
</dbReference>
<dbReference type="InterPro" id="IPR011009">
    <property type="entry name" value="Kinase-like_dom_sf"/>
</dbReference>
<evidence type="ECO:0000259" key="2">
    <source>
        <dbReference type="PROSITE" id="PS50011"/>
    </source>
</evidence>
<feature type="domain" description="Protein kinase" evidence="2">
    <location>
        <begin position="169"/>
        <end position="559"/>
    </location>
</feature>
<accession>A0A6A5YL60</accession>
<reference evidence="3" key="1">
    <citation type="journal article" date="2020" name="Stud. Mycol.">
        <title>101 Dothideomycetes genomes: a test case for predicting lifestyles and emergence of pathogens.</title>
        <authorList>
            <person name="Haridas S."/>
            <person name="Albert R."/>
            <person name="Binder M."/>
            <person name="Bloem J."/>
            <person name="Labutti K."/>
            <person name="Salamov A."/>
            <person name="Andreopoulos B."/>
            <person name="Baker S."/>
            <person name="Barry K."/>
            <person name="Bills G."/>
            <person name="Bluhm B."/>
            <person name="Cannon C."/>
            <person name="Castanera R."/>
            <person name="Culley D."/>
            <person name="Daum C."/>
            <person name="Ezra D."/>
            <person name="Gonzalez J."/>
            <person name="Henrissat B."/>
            <person name="Kuo A."/>
            <person name="Liang C."/>
            <person name="Lipzen A."/>
            <person name="Lutzoni F."/>
            <person name="Magnuson J."/>
            <person name="Mondo S."/>
            <person name="Nolan M."/>
            <person name="Ohm R."/>
            <person name="Pangilinan J."/>
            <person name="Park H.-J."/>
            <person name="Ramirez L."/>
            <person name="Alfaro M."/>
            <person name="Sun H."/>
            <person name="Tritt A."/>
            <person name="Yoshinaga Y."/>
            <person name="Zwiers L.-H."/>
            <person name="Turgeon B."/>
            <person name="Goodwin S."/>
            <person name="Spatafora J."/>
            <person name="Crous P."/>
            <person name="Grigoriev I."/>
        </authorList>
    </citation>
    <scope>NUCLEOTIDE SEQUENCE</scope>
    <source>
        <strain evidence="3">CBS 627.86</strain>
    </source>
</reference>
<evidence type="ECO:0000256" key="1">
    <source>
        <dbReference type="SAM" id="MobiDB-lite"/>
    </source>
</evidence>
<dbReference type="InterPro" id="IPR053083">
    <property type="entry name" value="TF_kinase-domain_protein"/>
</dbReference>
<dbReference type="OrthoDB" id="3673723at2759"/>
<dbReference type="SMART" id="SM00220">
    <property type="entry name" value="S_TKc"/>
    <property type="match status" value="1"/>
</dbReference>
<keyword evidence="4" id="KW-1185">Reference proteome</keyword>
<keyword evidence="3" id="KW-0808">Transferase</keyword>
<dbReference type="EMBL" id="ML977357">
    <property type="protein sequence ID" value="KAF2107087.1"/>
    <property type="molecule type" value="Genomic_DNA"/>
</dbReference>
<proteinExistence type="predicted"/>
<dbReference type="Proteomes" id="UP000799770">
    <property type="component" value="Unassembled WGS sequence"/>
</dbReference>
<dbReference type="SUPFAM" id="SSF56112">
    <property type="entry name" value="Protein kinase-like (PK-like)"/>
    <property type="match status" value="1"/>
</dbReference>
<dbReference type="PANTHER" id="PTHR44305">
    <property type="entry name" value="SI:DKEY-192D15.2-RELATED"/>
    <property type="match status" value="1"/>
</dbReference>
<organism evidence="3 4">
    <name type="scientific">Lophiotrema nucula</name>
    <dbReference type="NCBI Taxonomy" id="690887"/>
    <lineage>
        <taxon>Eukaryota</taxon>
        <taxon>Fungi</taxon>
        <taxon>Dikarya</taxon>
        <taxon>Ascomycota</taxon>
        <taxon>Pezizomycotina</taxon>
        <taxon>Dothideomycetes</taxon>
        <taxon>Pleosporomycetidae</taxon>
        <taxon>Pleosporales</taxon>
        <taxon>Lophiotremataceae</taxon>
        <taxon>Lophiotrema</taxon>
    </lineage>
</organism>
<gene>
    <name evidence="3" type="ORF">BDV96DRAFT_654176</name>
</gene>
<sequence length="757" mass="86525">MDPIAYHALDNNDENTYNALQSQAKRLGFIYFVQKLERDDEVPAINRGQAITDLWLKRCAYRIGKAKKRSKEQKVVVIHAIPPTRPVPAPAPALAPVPAPAPAPPARPKSIPVFPASPSSPGSEVESSSRSEESDASGEISPTFFFRNDPGRNHFHSPTRGTRKHVQNYLSKEFSGEWRFAKSLHNSQLDEEDHGFLTQGIWLFVNLTDSGQIEDRVVVKCINVGDGGKPGEKRTETGNELHLPTSLDRAITEWTIARQLQPLSCRNILRYRAQSRRRVRKFLKELNPGDGTAFNFRNIYTDYAPLGDLYGLFERCITKQRHIPEHYIWYVFKCLIDALSALHEGACEDTDPTTEREAWDPIWHLDIKEGNIFLGDADDKYTSYKRPLLADFDLSVPTSVLPKELSARDKTISTYRQVGTDHWAAPEHSRVARSRYEEDNPGCEKEEYCPKYTDIGTASDIFAVALVIQRLMVCSAYHPEATDPAKQDIYARYDGVCNRWGESVSIEADDRQYVPTHGFDEYPTDYNLGLFQIVDQCLHYLPKNRPSLKDLRNRINGAIGRLDELYGSKVTAYSQDIIESLRVDFPVEDSRFRIDEPYEPTAKRRHLQIEGIDAEHEAEARDLYIRLVKEIDEESYEEDYTGKPLDAIFQRWMKKRRSDDTVNSIIHTLLPEQEKAVSDHSKALALETLQKETQDLNQFPTPEHAHVRLLYHAVQWGQCIMQLQGQPDDLPRLRKLPRVHKGVPDYIYHQPSGAFEG</sequence>
<dbReference type="GO" id="GO:0004672">
    <property type="term" value="F:protein kinase activity"/>
    <property type="evidence" value="ECO:0007669"/>
    <property type="project" value="InterPro"/>
</dbReference>
<dbReference type="Gene3D" id="1.10.510.10">
    <property type="entry name" value="Transferase(Phosphotransferase) domain 1"/>
    <property type="match status" value="1"/>
</dbReference>
<feature type="compositionally biased region" description="Pro residues" evidence="1">
    <location>
        <begin position="98"/>
        <end position="107"/>
    </location>
</feature>
<evidence type="ECO:0000313" key="3">
    <source>
        <dbReference type="EMBL" id="KAF2107087.1"/>
    </source>
</evidence>